<accession>A0A6A5TGH7</accession>
<dbReference type="EMBL" id="ML977019">
    <property type="protein sequence ID" value="KAF1951234.1"/>
    <property type="molecule type" value="Genomic_DNA"/>
</dbReference>
<proteinExistence type="predicted"/>
<gene>
    <name evidence="1" type="ORF">CC80DRAFT_575824</name>
</gene>
<protein>
    <submittedName>
        <fullName evidence="1">Uncharacterized protein</fullName>
    </submittedName>
</protein>
<dbReference type="AlphaFoldDB" id="A0A6A5TGH7"/>
<sequence>MFSGAQTEGDGETMTGEEFDAALVEVQDGVPQSKLGQPAMGGAAVHPFPYMILDREDWEQEHIFICTAWLTARFWRSFRNDTLWKSRLRAIVAFPRRAQSTPEHRSHFWP</sequence>
<keyword evidence="2" id="KW-1185">Reference proteome</keyword>
<reference evidence="1" key="1">
    <citation type="journal article" date="2020" name="Stud. Mycol.">
        <title>101 Dothideomycetes genomes: a test case for predicting lifestyles and emergence of pathogens.</title>
        <authorList>
            <person name="Haridas S."/>
            <person name="Albert R."/>
            <person name="Binder M."/>
            <person name="Bloem J."/>
            <person name="Labutti K."/>
            <person name="Salamov A."/>
            <person name="Andreopoulos B."/>
            <person name="Baker S."/>
            <person name="Barry K."/>
            <person name="Bills G."/>
            <person name="Bluhm B."/>
            <person name="Cannon C."/>
            <person name="Castanera R."/>
            <person name="Culley D."/>
            <person name="Daum C."/>
            <person name="Ezra D."/>
            <person name="Gonzalez J."/>
            <person name="Henrissat B."/>
            <person name="Kuo A."/>
            <person name="Liang C."/>
            <person name="Lipzen A."/>
            <person name="Lutzoni F."/>
            <person name="Magnuson J."/>
            <person name="Mondo S."/>
            <person name="Nolan M."/>
            <person name="Ohm R."/>
            <person name="Pangilinan J."/>
            <person name="Park H.-J."/>
            <person name="Ramirez L."/>
            <person name="Alfaro M."/>
            <person name="Sun H."/>
            <person name="Tritt A."/>
            <person name="Yoshinaga Y."/>
            <person name="Zwiers L.-H."/>
            <person name="Turgeon B."/>
            <person name="Goodwin S."/>
            <person name="Spatafora J."/>
            <person name="Crous P."/>
            <person name="Grigoriev I."/>
        </authorList>
    </citation>
    <scope>NUCLEOTIDE SEQUENCE</scope>
    <source>
        <strain evidence="1">CBS 675.92</strain>
    </source>
</reference>
<name>A0A6A5TGH7_9PLEO</name>
<evidence type="ECO:0000313" key="2">
    <source>
        <dbReference type="Proteomes" id="UP000800035"/>
    </source>
</evidence>
<evidence type="ECO:0000313" key="1">
    <source>
        <dbReference type="EMBL" id="KAF1951234.1"/>
    </source>
</evidence>
<dbReference type="Proteomes" id="UP000800035">
    <property type="component" value="Unassembled WGS sequence"/>
</dbReference>
<organism evidence="1 2">
    <name type="scientific">Byssothecium circinans</name>
    <dbReference type="NCBI Taxonomy" id="147558"/>
    <lineage>
        <taxon>Eukaryota</taxon>
        <taxon>Fungi</taxon>
        <taxon>Dikarya</taxon>
        <taxon>Ascomycota</taxon>
        <taxon>Pezizomycotina</taxon>
        <taxon>Dothideomycetes</taxon>
        <taxon>Pleosporomycetidae</taxon>
        <taxon>Pleosporales</taxon>
        <taxon>Massarineae</taxon>
        <taxon>Massarinaceae</taxon>
        <taxon>Byssothecium</taxon>
    </lineage>
</organism>